<dbReference type="Pfam" id="PF17802">
    <property type="entry name" value="SpaA"/>
    <property type="match status" value="8"/>
</dbReference>
<evidence type="ECO:0000256" key="1">
    <source>
        <dbReference type="ARBA" id="ARBA00007257"/>
    </source>
</evidence>
<comment type="similarity">
    <text evidence="1">Belongs to the serine-aspartate repeat-containing protein (SDr) family.</text>
</comment>
<dbReference type="eggNOG" id="COG4932">
    <property type="taxonomic scope" value="Bacteria"/>
</dbReference>
<feature type="domain" description="SpaA-like prealbumin fold" evidence="6">
    <location>
        <begin position="900"/>
        <end position="985"/>
    </location>
</feature>
<reference evidence="7 8" key="1">
    <citation type="submission" date="2010-12" db="EMBL/GenBank/DDBJ databases">
        <title>The Genome Sequence of Coprobacillus sp. strain 29_1.</title>
        <authorList>
            <consortium name="The Broad Institute Genome Sequencing Platform"/>
            <person name="Earl A."/>
            <person name="Ward D."/>
            <person name="Feldgarden M."/>
            <person name="Gevers D."/>
            <person name="Daigneault M."/>
            <person name="Sibley C.D."/>
            <person name="White A."/>
            <person name="Strauss J."/>
            <person name="Allen-Vercoe E."/>
            <person name="Young S.K."/>
            <person name="Zeng Q."/>
            <person name="Gargeya S."/>
            <person name="Fitzgerald M."/>
            <person name="Haas B."/>
            <person name="Abouelleil A."/>
            <person name="Alvarado L."/>
            <person name="Arachchi H.M."/>
            <person name="Berlin A."/>
            <person name="Brown A."/>
            <person name="Chapman S.B."/>
            <person name="Chen Z."/>
            <person name="Dunbar C."/>
            <person name="Freedman E."/>
            <person name="Gearin G."/>
            <person name="Gellesch M."/>
            <person name="Goldberg J."/>
            <person name="Griggs A."/>
            <person name="Gujja S."/>
            <person name="Heilman E."/>
            <person name="Heiman D."/>
            <person name="Howarth C."/>
            <person name="Larson L."/>
            <person name="Lui A."/>
            <person name="MacDonald P.J.P."/>
            <person name="Mehta T."/>
            <person name="Montmayeur A."/>
            <person name="Murphy C."/>
            <person name="Neiman D."/>
            <person name="Pearson M."/>
            <person name="Priest M."/>
            <person name="Roberts A."/>
            <person name="Saif S."/>
            <person name="Shea T."/>
            <person name="Shenoy N."/>
            <person name="Sisk P."/>
            <person name="Stolte C."/>
            <person name="Sykes S."/>
            <person name="White J."/>
            <person name="Yandava C."/>
            <person name="Nusbaum C."/>
            <person name="Birren B."/>
        </authorList>
    </citation>
    <scope>NUCLEOTIDE SEQUENCE [LARGE SCALE GENOMIC DNA]</scope>
    <source>
        <strain evidence="7 8">29_1</strain>
    </source>
</reference>
<comment type="caution">
    <text evidence="7">The sequence shown here is derived from an EMBL/GenBank/DDBJ whole genome shotgun (WGS) entry which is preliminary data.</text>
</comment>
<dbReference type="STRING" id="100884.GCA_000269565_03891"/>
<dbReference type="EMBL" id="ADKX01000013">
    <property type="protein sequence ID" value="EFW05824.1"/>
    <property type="molecule type" value="Genomic_DNA"/>
</dbReference>
<feature type="domain" description="SpaA-like prealbumin fold" evidence="6">
    <location>
        <begin position="330"/>
        <end position="413"/>
    </location>
</feature>
<feature type="domain" description="SpaA-like prealbumin fold" evidence="6">
    <location>
        <begin position="418"/>
        <end position="509"/>
    </location>
</feature>
<keyword evidence="2" id="KW-0964">Secreted</keyword>
<evidence type="ECO:0000313" key="7">
    <source>
        <dbReference type="EMBL" id="EFW05824.1"/>
    </source>
</evidence>
<evidence type="ECO:0000313" key="8">
    <source>
        <dbReference type="Proteomes" id="UP000003157"/>
    </source>
</evidence>
<dbReference type="InterPro" id="IPR041033">
    <property type="entry name" value="SpaA_PFL_dom_1"/>
</dbReference>
<keyword evidence="4" id="KW-1133">Transmembrane helix</keyword>
<dbReference type="PANTHER" id="PTHR36108">
    <property type="entry name" value="COLOSSIN-B-RELATED"/>
    <property type="match status" value="1"/>
</dbReference>
<feature type="domain" description="SpaA-like prealbumin fold" evidence="6">
    <location>
        <begin position="661"/>
        <end position="738"/>
    </location>
</feature>
<evidence type="ECO:0000256" key="5">
    <source>
        <dbReference type="SAM" id="SignalP"/>
    </source>
</evidence>
<feature type="transmembrane region" description="Helical" evidence="4">
    <location>
        <begin position="1423"/>
        <end position="1442"/>
    </location>
</feature>
<evidence type="ECO:0000259" key="6">
    <source>
        <dbReference type="Pfam" id="PF17802"/>
    </source>
</evidence>
<dbReference type="InterPro" id="IPR013783">
    <property type="entry name" value="Ig-like_fold"/>
</dbReference>
<dbReference type="RefSeq" id="WP_008788022.1">
    <property type="nucleotide sequence ID" value="NZ_AKCB01000006.1"/>
</dbReference>
<dbReference type="GeneID" id="78231623"/>
<protein>
    <recommendedName>
        <fullName evidence="6">SpaA-like prealbumin fold domain-containing protein</fullName>
    </recommendedName>
</protein>
<dbReference type="SUPFAM" id="SSF49478">
    <property type="entry name" value="Cna protein B-type domain"/>
    <property type="match status" value="1"/>
</dbReference>
<dbReference type="PANTHER" id="PTHR36108:SF13">
    <property type="entry name" value="COLOSSIN-B-RELATED"/>
    <property type="match status" value="1"/>
</dbReference>
<feature type="chain" id="PRO_5039614729" description="SpaA-like prealbumin fold domain-containing protein" evidence="5">
    <location>
        <begin position="24"/>
        <end position="1449"/>
    </location>
</feature>
<accession>E7G818</accession>
<dbReference type="HOGENOM" id="CLU_269691_0_0_9"/>
<evidence type="ECO:0000256" key="4">
    <source>
        <dbReference type="SAM" id="Phobius"/>
    </source>
</evidence>
<sequence>MNKKKIEKILLSFLMVISFVSTSFVQFQNVNAVSYTMNTYNYLNGVANKKGAMMNDGTVLDESSYSGITVLLTTSGRYLYCLEHGKDVHNGSGYVDGDAIDLIEEAQKNTQISAYKKRDLIGRILSIAPTSIDVSYNTSGSIKAVKGNAYQWLAAQIITWEIMVGERNADGTHREVSRSGAVSVIDGFNWDSDVKTKVMSYYNDYSKTLIQWRTIPSFAMGALEDAKTYNLDHYDSSGYYTELTDTNNVLNNYDFSMSGIDFVKNGNKLKISSKNIFYDSKDVSGVNYLEAKSRNLICLNASGGYQKVATAGETVDPIPSAFLKVKIGLGNLQIVKYDDYRSVIKGAVFSVTDPTGNVKDYTTDSNGKIIINNVIVGEYKIKEKSAPHGYLINANTFTANVTVGATATVEVFNDEPKGTITVTKTNDIGTKVANAKFYVKAAGNITNANGKVLYASGAVVDTLITNSNGSDTTIQLPLGNYIVEEYEVPYGYLLNKNKFNVQLKYANQNTPLVTTSTTVTNKEPLGTIEFQKEVDSDVTNNLEGDVFLSNLKYGLYAKNDIKNVAGTKTYYAKDTLISEKTTDEKGYIKWGNLHIGNYYLKELKTNDSLLINSTPIDVSLTYKDMNTSVVSSKASARDVIASQRIQIFKEGIKEGTAGVVQGLKGAEFTFTLNSEFEKVGFDKATKYFVGITDENGYLTTSLLPYGTYRVRETKTPDGYYGASDFLITIEKDSSLYEIGYKIKKVTVNNVPFETLLKIQKADSETGKTVFKKGNVYKIKNLDKDEYVSYIDWSQFPNINVDKWETHEDGTITLNTMLQAGHYQLEEINCSDDYLLNKEPLKFELTKDMDYDIAEDGITPVVTVVFENKPVKGKIKLFKEGEVLTGYDEKEKNFIYEKVGLANAVYDILAEKDIPDPSNDGSIIYNKGEIVDTITTNEDGQAESKLLPLGDYEVKEKESPSGFVLNNEVKKVSLTYEDKETEIVYEDVEFYNERQKVEIETSKQDSDTQDYVEGAELTLKANRDIYNYKGDVIVKAGTLLETVVSNSKGKVKFVTDLPNDLTPKDGVMPIDDDLNNDIDHEFSQTVVDGVRLIGDPNSLFMVYESKEPVGYIPYKLNYYIDTSYTNQNSSILKFETPFFNDITVTEILKTNGSELIKGAHMQILDEKGKIYDEWISDGTSHMSKGLPLDKELILHEVEPPHGYTLADDIKFIVRDYQKIEMIDKPIVRFRKLDSDSKIFVKGVHMQIIEKETDKTVYDFITDDKAMNFVFDYGKTYIAREVETVEGYYKNDKDIEFIATPNLTVDFYNSPILTRLQVNKIDKDTKELIVNNPFTFAVFADKNCTHLLDILETDSNKGIALTKIVLRYGKVYLKEIKEPDGYIINRDVIEINIDDDLEGVGDIHKIDIENEKIPKPVITVTSDSTAIGIFVILFGASFCIFLELRKCKKSK</sequence>
<keyword evidence="4" id="KW-0472">Membrane</keyword>
<keyword evidence="3 5" id="KW-0732">Signal</keyword>
<organism evidence="7 8">
    <name type="scientific">Coprobacillus cateniformis</name>
    <dbReference type="NCBI Taxonomy" id="100884"/>
    <lineage>
        <taxon>Bacteria</taxon>
        <taxon>Bacillati</taxon>
        <taxon>Bacillota</taxon>
        <taxon>Erysipelotrichia</taxon>
        <taxon>Erysipelotrichales</taxon>
        <taxon>Coprobacillaceae</taxon>
        <taxon>Coprobacillus</taxon>
    </lineage>
</organism>
<feature type="domain" description="SpaA-like prealbumin fold" evidence="6">
    <location>
        <begin position="1313"/>
        <end position="1394"/>
    </location>
</feature>
<keyword evidence="4" id="KW-0812">Transmembrane</keyword>
<gene>
    <name evidence="7" type="ORF">HMPREF9488_00906</name>
</gene>
<dbReference type="Proteomes" id="UP000003157">
    <property type="component" value="Unassembled WGS sequence"/>
</dbReference>
<keyword evidence="8" id="KW-1185">Reference proteome</keyword>
<feature type="domain" description="SpaA-like prealbumin fold" evidence="6">
    <location>
        <begin position="756"/>
        <end position="849"/>
    </location>
</feature>
<name>E7G818_9FIRM</name>
<dbReference type="OrthoDB" id="1769694at2"/>
<feature type="domain" description="SpaA-like prealbumin fold" evidence="6">
    <location>
        <begin position="557"/>
        <end position="629"/>
    </location>
</feature>
<evidence type="ECO:0000256" key="2">
    <source>
        <dbReference type="ARBA" id="ARBA00022525"/>
    </source>
</evidence>
<dbReference type="Gene3D" id="2.60.40.10">
    <property type="entry name" value="Immunoglobulins"/>
    <property type="match status" value="9"/>
</dbReference>
<proteinExistence type="inferred from homology"/>
<feature type="domain" description="SpaA-like prealbumin fold" evidence="6">
    <location>
        <begin position="1226"/>
        <end position="1298"/>
    </location>
</feature>
<feature type="signal peptide" evidence="5">
    <location>
        <begin position="1"/>
        <end position="23"/>
    </location>
</feature>
<evidence type="ECO:0000256" key="3">
    <source>
        <dbReference type="ARBA" id="ARBA00022729"/>
    </source>
</evidence>